<feature type="compositionally biased region" description="Polar residues" evidence="9">
    <location>
        <begin position="13"/>
        <end position="23"/>
    </location>
</feature>
<evidence type="ECO:0000313" key="11">
    <source>
        <dbReference type="EMBL" id="KAK7521901.1"/>
    </source>
</evidence>
<evidence type="ECO:0000259" key="10">
    <source>
        <dbReference type="PROSITE" id="PS51471"/>
    </source>
</evidence>
<comment type="caution">
    <text evidence="11">The sequence shown here is derived from an EMBL/GenBank/DDBJ whole genome shotgun (WGS) entry which is preliminary data.</text>
</comment>
<dbReference type="Pfam" id="PF10637">
    <property type="entry name" value="Ofd1_CTDD"/>
    <property type="match status" value="1"/>
</dbReference>
<feature type="domain" description="Fe2OG dioxygenase" evidence="10">
    <location>
        <begin position="159"/>
        <end position="288"/>
    </location>
</feature>
<keyword evidence="3" id="KW-0479">Metal-binding</keyword>
<evidence type="ECO:0000256" key="5">
    <source>
        <dbReference type="ARBA" id="ARBA00022964"/>
    </source>
</evidence>
<gene>
    <name evidence="11" type="ORF">IWZ03DRAFT_324388</name>
</gene>
<dbReference type="PANTHER" id="PTHR12117">
    <property type="entry name" value="HISTONE ACETYLTRANSFERASE COMPLEX"/>
    <property type="match status" value="1"/>
</dbReference>
<feature type="region of interest" description="Disordered" evidence="9">
    <location>
        <begin position="1"/>
        <end position="47"/>
    </location>
</feature>
<feature type="region of interest" description="Disordered" evidence="9">
    <location>
        <begin position="721"/>
        <end position="740"/>
    </location>
</feature>
<organism evidence="11 12">
    <name type="scientific">Phyllosticta citriasiana</name>
    <dbReference type="NCBI Taxonomy" id="595635"/>
    <lineage>
        <taxon>Eukaryota</taxon>
        <taxon>Fungi</taxon>
        <taxon>Dikarya</taxon>
        <taxon>Ascomycota</taxon>
        <taxon>Pezizomycotina</taxon>
        <taxon>Dothideomycetes</taxon>
        <taxon>Dothideomycetes incertae sedis</taxon>
        <taxon>Botryosphaeriales</taxon>
        <taxon>Phyllostictaceae</taxon>
        <taxon>Phyllosticta</taxon>
    </lineage>
</organism>
<dbReference type="InterPro" id="IPR039558">
    <property type="entry name" value="TPA1/OFD1_N"/>
</dbReference>
<dbReference type="InterPro" id="IPR051842">
    <property type="entry name" value="uS12_prolyl_hydroxylase"/>
</dbReference>
<name>A0ABR1KXF1_9PEZI</name>
<feature type="region of interest" description="Disordered" evidence="9">
    <location>
        <begin position="540"/>
        <end position="672"/>
    </location>
</feature>
<evidence type="ECO:0000256" key="1">
    <source>
        <dbReference type="ARBA" id="ARBA00001961"/>
    </source>
</evidence>
<evidence type="ECO:0000313" key="12">
    <source>
        <dbReference type="Proteomes" id="UP001363622"/>
    </source>
</evidence>
<comment type="cofactor">
    <cofactor evidence="1">
        <name>L-ascorbate</name>
        <dbReference type="ChEBI" id="CHEBI:38290"/>
    </cofactor>
</comment>
<keyword evidence="6" id="KW-0560">Oxidoreductase</keyword>
<sequence length="740" mass="82704">MKLSAVPPHHAHGTSNSLLTMPSTKRKAEDNAPVLGRSKKRALPDDEARSNFREGLFDTKVLNGYKEYYAQSEPYKHAVIRNLIDPSLLRSVRDEIRQNIVFTPKETDIYKIHQSGDLANLDGLDDSSLAKLPSLLRLRDAMYSSAFRKYISEIAGSGPLSGVKTDLAINVYTPGCHLLCHDDVIGSRRVSYILYLLDPDKPWKPEWGGALRLFPTEDLKNEDGEEVKLPQPDPTVVIPPAFNQLSFFTVQPGESFHDVEEVYKRGEGETEEEDGGRVRMAISGWFHIPQEGEEGYEPGLEEKLAEKSSLQQLEAGKADKLGMPQKSWHECPEQQKEDKGKNKGKGKIQEDEEEEDVELTEADFDFLIKYMTPHYLSPDTVDELKELFEEESSLRLSQFLSRSFSARLKAFLEEADKTPEMPAAESKKKNCGVARPPHKHRFLYRYPERKDAAAQDGEELSPYDELVDVFIPSLAFKKWLSITTSLSLQKSSLLARRFRRGMDYTLATSYEEENPQLEVTLGITPSKGWGDDDADAEEVADAQNGAEADEEEDEEDEDEEEAGSKTNGKTTNGNAKSKPKKKTRKEDEKMPDAPAPAESAEDMPGGYEMYMAADDDDDEQDESDETGSNDGVEVPAGSKNKGGAESSQTGAGKRRKADPAVYRASSGDDDDGVLFSMPAGWNQMSIVLRDMGSLRFVKYVSKSAKGDRWDVCADYEVEFDEEDDEGNEYEGPESHLACSR</sequence>
<dbReference type="PROSITE" id="PS51471">
    <property type="entry name" value="FE2OG_OXY"/>
    <property type="match status" value="1"/>
</dbReference>
<dbReference type="EMBL" id="JBBPHU010000002">
    <property type="protein sequence ID" value="KAK7521901.1"/>
    <property type="molecule type" value="Genomic_DNA"/>
</dbReference>
<keyword evidence="12" id="KW-1185">Reference proteome</keyword>
<dbReference type="Proteomes" id="UP001363622">
    <property type="component" value="Unassembled WGS sequence"/>
</dbReference>
<dbReference type="InterPro" id="IPR006620">
    <property type="entry name" value="Pro_4_hyd_alph"/>
</dbReference>
<feature type="compositionally biased region" description="Acidic residues" evidence="9">
    <location>
        <begin position="613"/>
        <end position="627"/>
    </location>
</feature>
<evidence type="ECO:0000256" key="7">
    <source>
        <dbReference type="ARBA" id="ARBA00023004"/>
    </source>
</evidence>
<protein>
    <submittedName>
        <fullName evidence="11">Oxoglutarate and iron-dependent oxygenase degradation C-term-domain-containing protein</fullName>
    </submittedName>
</protein>
<dbReference type="InterPro" id="IPR043044">
    <property type="entry name" value="TPA1/Ofd1_C"/>
</dbReference>
<reference evidence="11 12" key="1">
    <citation type="submission" date="2024-04" db="EMBL/GenBank/DDBJ databases">
        <title>Phyllosticta paracitricarpa is synonymous to the EU quarantine fungus P. citricarpa based on phylogenomic analyses.</title>
        <authorList>
            <consortium name="Lawrence Berkeley National Laboratory"/>
            <person name="Van Ingen-Buijs V.A."/>
            <person name="Van Westerhoven A.C."/>
            <person name="Haridas S."/>
            <person name="Skiadas P."/>
            <person name="Martin F."/>
            <person name="Groenewald J.Z."/>
            <person name="Crous P.W."/>
            <person name="Seidl M.F."/>
        </authorList>
    </citation>
    <scope>NUCLEOTIDE SEQUENCE [LARGE SCALE GENOMIC DNA]</scope>
    <source>
        <strain evidence="11 12">CBS 123371</strain>
    </source>
</reference>
<feature type="non-terminal residue" evidence="11">
    <location>
        <position position="740"/>
    </location>
</feature>
<evidence type="ECO:0000256" key="2">
    <source>
        <dbReference type="ARBA" id="ARBA00007443"/>
    </source>
</evidence>
<evidence type="ECO:0000256" key="3">
    <source>
        <dbReference type="ARBA" id="ARBA00022723"/>
    </source>
</evidence>
<keyword evidence="4" id="KW-0847">Vitamin C</keyword>
<feature type="compositionally biased region" description="Acidic residues" evidence="9">
    <location>
        <begin position="547"/>
        <end position="561"/>
    </location>
</feature>
<dbReference type="Pfam" id="PF13661">
    <property type="entry name" value="2OG-FeII_Oxy_4"/>
    <property type="match status" value="1"/>
</dbReference>
<dbReference type="Gene3D" id="3.60.130.20">
    <property type="entry name" value="Oxoglutarate/iron-dependent oxygenase, C-terminal degradation domain"/>
    <property type="match status" value="2"/>
</dbReference>
<evidence type="ECO:0000256" key="8">
    <source>
        <dbReference type="ARBA" id="ARBA00047444"/>
    </source>
</evidence>
<comment type="catalytic activity">
    <reaction evidence="8">
        <text>[ribosomal protein uS12]-L-proline + 2-oxoglutarate + O2 = [ribosomal protein uS12]-(3S)-3-hydroxy-L-proline + succinate + CO2</text>
        <dbReference type="Rhea" id="RHEA:54156"/>
        <dbReference type="Rhea" id="RHEA-COMP:13816"/>
        <dbReference type="Rhea" id="RHEA-COMP:13818"/>
        <dbReference type="ChEBI" id="CHEBI:15379"/>
        <dbReference type="ChEBI" id="CHEBI:16526"/>
        <dbReference type="ChEBI" id="CHEBI:16810"/>
        <dbReference type="ChEBI" id="CHEBI:30031"/>
        <dbReference type="ChEBI" id="CHEBI:50342"/>
        <dbReference type="ChEBI" id="CHEBI:85428"/>
    </reaction>
</comment>
<keyword evidence="5" id="KW-0223">Dioxygenase</keyword>
<feature type="compositionally biased region" description="Polar residues" evidence="9">
    <location>
        <begin position="564"/>
        <end position="575"/>
    </location>
</feature>
<dbReference type="Gene3D" id="2.60.120.620">
    <property type="entry name" value="q2cbj1_9rhob like domain"/>
    <property type="match status" value="1"/>
</dbReference>
<evidence type="ECO:0000256" key="6">
    <source>
        <dbReference type="ARBA" id="ARBA00023002"/>
    </source>
</evidence>
<keyword evidence="7" id="KW-0408">Iron</keyword>
<feature type="compositionally biased region" description="Acidic residues" evidence="9">
    <location>
        <begin position="721"/>
        <end position="731"/>
    </location>
</feature>
<dbReference type="InterPro" id="IPR019601">
    <property type="entry name" value="Oxoglutarate/Fe-dep_Oase_C"/>
</dbReference>
<dbReference type="PANTHER" id="PTHR12117:SF0">
    <property type="entry name" value="PROLYL 3-HYDROXYLASE OGFOD1"/>
    <property type="match status" value="1"/>
</dbReference>
<feature type="compositionally biased region" description="Low complexity" evidence="9">
    <location>
        <begin position="595"/>
        <end position="604"/>
    </location>
</feature>
<proteinExistence type="inferred from homology"/>
<dbReference type="SMART" id="SM00702">
    <property type="entry name" value="P4Hc"/>
    <property type="match status" value="1"/>
</dbReference>
<comment type="similarity">
    <text evidence="2">Belongs to the TPA1 family.</text>
</comment>
<dbReference type="InterPro" id="IPR005123">
    <property type="entry name" value="Oxoglu/Fe-dep_dioxygenase_dom"/>
</dbReference>
<accession>A0ABR1KXF1</accession>
<evidence type="ECO:0000256" key="9">
    <source>
        <dbReference type="SAM" id="MobiDB-lite"/>
    </source>
</evidence>
<evidence type="ECO:0000256" key="4">
    <source>
        <dbReference type="ARBA" id="ARBA00022896"/>
    </source>
</evidence>
<feature type="compositionally biased region" description="Basic and acidic residues" evidence="9">
    <location>
        <begin position="327"/>
        <end position="341"/>
    </location>
</feature>
<feature type="region of interest" description="Disordered" evidence="9">
    <location>
        <begin position="321"/>
        <end position="356"/>
    </location>
</feature>